<organism evidence="2">
    <name type="scientific">OCS116 cluster bacterium</name>
    <dbReference type="NCBI Taxonomy" id="2030921"/>
    <lineage>
        <taxon>Bacteria</taxon>
        <taxon>Pseudomonadati</taxon>
        <taxon>Pseudomonadota</taxon>
        <taxon>Alphaproteobacteria</taxon>
        <taxon>OCS116 cluster</taxon>
    </lineage>
</organism>
<sequence>MIVLNPTPNNNIFATHAVDYADQGLYVFPVGGEDGKRPLVKNWRKFGPDTWKNVSERFASDNIGFLNGVGRNPVTIVDIDDPLLIDSAMQIFGETPIHVQTPSKGAHLWYRSNGERRTIGYNGLKIDILGKGGLAVAPPSYRPQKGSYCFVRGSVVDIAMLPKMRQCLEAEQAISKDSDIGTRNDALFKYCLSIARNCQVENELSEAAIEKNKGFSPPLLLIEVQRVVSSVWGYKINGTLTVKGDNKMLIDVEILTLSNKPDALTLLVCLLRYHAMRKTPFAIDQEKMKVILGWGDRRRVSNAIGVLISASRLENLGKGGNTKRAYQYKLMA</sequence>
<dbReference type="Pfam" id="PF08708">
    <property type="entry name" value="PriCT_1"/>
    <property type="match status" value="1"/>
</dbReference>
<dbReference type="SMART" id="SM00943">
    <property type="entry name" value="Prim-Pol"/>
    <property type="match status" value="1"/>
</dbReference>
<dbReference type="InterPro" id="IPR014820">
    <property type="entry name" value="PriCT_1"/>
</dbReference>
<evidence type="ECO:0000259" key="1">
    <source>
        <dbReference type="SMART" id="SM00943"/>
    </source>
</evidence>
<reference evidence="2" key="2">
    <citation type="journal article" date="2018" name="ISME J.">
        <title>A dynamic microbial community with high functional redundancy inhabits the cold, oxic subseafloor aquifer.</title>
        <authorList>
            <person name="Tully B.J."/>
            <person name="Wheat C.G."/>
            <person name="Glazer B.T."/>
            <person name="Huber J.A."/>
        </authorList>
    </citation>
    <scope>NUCLEOTIDE SEQUENCE</scope>
    <source>
        <strain evidence="2">NORP83</strain>
    </source>
</reference>
<protein>
    <recommendedName>
        <fullName evidence="1">DNA primase/polymerase bifunctional N-terminal domain-containing protein</fullName>
    </recommendedName>
</protein>
<dbReference type="InterPro" id="IPR015330">
    <property type="entry name" value="DNA_primase/pol_bifunc_N"/>
</dbReference>
<dbReference type="Pfam" id="PF09250">
    <property type="entry name" value="Prim-Pol"/>
    <property type="match status" value="1"/>
</dbReference>
<name>A0A2A4YVH0_9PROT</name>
<proteinExistence type="predicted"/>
<feature type="domain" description="DNA primase/polymerase bifunctional N-terminal" evidence="1">
    <location>
        <begin position="17"/>
        <end position="168"/>
    </location>
</feature>
<dbReference type="SUPFAM" id="SSF56747">
    <property type="entry name" value="Prim-pol domain"/>
    <property type="match status" value="1"/>
</dbReference>
<reference key="1">
    <citation type="submission" date="2017-08" db="EMBL/GenBank/DDBJ databases">
        <title>A dynamic microbial community with high functional redundancy inhabits the cold, oxic subseafloor aquifer.</title>
        <authorList>
            <person name="Tully B.J."/>
            <person name="Wheat C.G."/>
            <person name="Glazer B.T."/>
            <person name="Huber J.A."/>
        </authorList>
    </citation>
    <scope>NUCLEOTIDE SEQUENCE [LARGE SCALE GENOMIC DNA]</scope>
</reference>
<comment type="caution">
    <text evidence="2">The sequence shown here is derived from an EMBL/GenBank/DDBJ whole genome shotgun (WGS) entry which is preliminary data.</text>
</comment>
<dbReference type="AlphaFoldDB" id="A0A2A4YVH0"/>
<gene>
    <name evidence="2" type="ORF">COB13_13730</name>
</gene>
<evidence type="ECO:0000313" key="2">
    <source>
        <dbReference type="EMBL" id="PCI98499.1"/>
    </source>
</evidence>
<dbReference type="EMBL" id="NVUS01000021">
    <property type="protein sequence ID" value="PCI98499.1"/>
    <property type="molecule type" value="Genomic_DNA"/>
</dbReference>
<accession>A0A2A4YVH0</accession>
<dbReference type="CDD" id="cd04859">
    <property type="entry name" value="Prim_Pol"/>
    <property type="match status" value="1"/>
</dbReference>